<keyword evidence="14" id="KW-1185">Reference proteome</keyword>
<dbReference type="SUPFAM" id="SSF50156">
    <property type="entry name" value="PDZ domain-like"/>
    <property type="match status" value="2"/>
</dbReference>
<dbReference type="PANTHER" id="PTHR22939:SF129">
    <property type="entry name" value="SERINE PROTEASE HTRA2, MITOCHONDRIAL"/>
    <property type="match status" value="1"/>
</dbReference>
<dbReference type="Pfam" id="PF13365">
    <property type="entry name" value="Trypsin_2"/>
    <property type="match status" value="1"/>
</dbReference>
<evidence type="ECO:0000256" key="11">
    <source>
        <dbReference type="SAM" id="MobiDB-lite"/>
    </source>
</evidence>
<evidence type="ECO:0000313" key="13">
    <source>
        <dbReference type="EMBL" id="OQK15735.1"/>
    </source>
</evidence>
<comment type="subcellular location">
    <subcellularLocation>
        <location evidence="1">Periplasm</location>
    </subcellularLocation>
</comment>
<name>A0A1V8M2F8_9GAMM</name>
<dbReference type="InterPro" id="IPR011782">
    <property type="entry name" value="Pept_S1C_Do"/>
</dbReference>
<dbReference type="PROSITE" id="PS50106">
    <property type="entry name" value="PDZ"/>
    <property type="match status" value="2"/>
</dbReference>
<evidence type="ECO:0000256" key="1">
    <source>
        <dbReference type="ARBA" id="ARBA00004418"/>
    </source>
</evidence>
<gene>
    <name evidence="13" type="ORF">AU255_16140</name>
</gene>
<feature type="binding site" evidence="10">
    <location>
        <position position="95"/>
    </location>
    <ligand>
        <name>substrate</name>
    </ligand>
</feature>
<organism evidence="13 14">
    <name type="scientific">Methyloprofundus sedimenti</name>
    <dbReference type="NCBI Taxonomy" id="1420851"/>
    <lineage>
        <taxon>Bacteria</taxon>
        <taxon>Pseudomonadati</taxon>
        <taxon>Pseudomonadota</taxon>
        <taxon>Gammaproteobacteria</taxon>
        <taxon>Methylococcales</taxon>
        <taxon>Methylococcaceae</taxon>
        <taxon>Methyloprofundus</taxon>
    </lineage>
</organism>
<keyword evidence="6" id="KW-0574">Periplasm</keyword>
<feature type="active site" description="Charge relay system" evidence="9">
    <location>
        <position position="199"/>
    </location>
</feature>
<dbReference type="SMART" id="SM00228">
    <property type="entry name" value="PDZ"/>
    <property type="match status" value="2"/>
</dbReference>
<evidence type="ECO:0000256" key="7">
    <source>
        <dbReference type="ARBA" id="ARBA00022801"/>
    </source>
</evidence>
<evidence type="ECO:0000256" key="9">
    <source>
        <dbReference type="PIRSR" id="PIRSR611782-1"/>
    </source>
</evidence>
<dbReference type="Proteomes" id="UP000191980">
    <property type="component" value="Unassembled WGS sequence"/>
</dbReference>
<feature type="compositionally biased region" description="Low complexity" evidence="11">
    <location>
        <begin position="10"/>
        <end position="21"/>
    </location>
</feature>
<dbReference type="InterPro" id="IPR001478">
    <property type="entry name" value="PDZ"/>
</dbReference>
<evidence type="ECO:0000256" key="5">
    <source>
        <dbReference type="ARBA" id="ARBA00022737"/>
    </source>
</evidence>
<sequence>MAASQVSAFSDSPDSSYPLSPQQTIPTLAPMLKNVLPSVVNISTQGTVAVQQHPMMNDPYFRRFVPQMPTQRQTQGIGSGVIVDANKGYIITNNHVIANADTIFVTLHNKQKLKAKLIGTDAETDIAVLQVEAKDLTSIPLGDSDELQVGDFAVAIGNPFGLSHTVTSGMISALGRTNLGIEGYENFIQTDASINPGNSGGALIDLRGRLIGINSAILAPSGGNVGIGFSIPINMTKKVMNQLLEHGEIKRGLLGVQIQDLNSDLADAMDLKGKRGALVSKVSPNSAAEKAGIKAGDVIVAINGKKITGASSLRTNIGMKRVDEEVSVDLYRDKQLMTVTAKIGGASPGRLTASSTELPLLKGATLKELSTKQPYQGVSKGLLITGVQANSPAAQVGLMDGDIILAVNKKEVATLADLKQAASLSHDQLLLHLQRGQSFLYFVIK</sequence>
<evidence type="ECO:0000256" key="4">
    <source>
        <dbReference type="ARBA" id="ARBA00022729"/>
    </source>
</evidence>
<feature type="active site" description="Charge relay system" evidence="9">
    <location>
        <position position="95"/>
    </location>
</feature>
<evidence type="ECO:0000256" key="3">
    <source>
        <dbReference type="ARBA" id="ARBA00022670"/>
    </source>
</evidence>
<dbReference type="Gene3D" id="2.30.42.10">
    <property type="match status" value="2"/>
</dbReference>
<feature type="domain" description="PDZ" evidence="12">
    <location>
        <begin position="243"/>
        <end position="334"/>
    </location>
</feature>
<dbReference type="Pfam" id="PF17820">
    <property type="entry name" value="PDZ_6"/>
    <property type="match status" value="1"/>
</dbReference>
<dbReference type="GO" id="GO:0006508">
    <property type="term" value="P:proteolysis"/>
    <property type="evidence" value="ECO:0007669"/>
    <property type="project" value="UniProtKB-KW"/>
</dbReference>
<feature type="domain" description="PDZ" evidence="12">
    <location>
        <begin position="363"/>
        <end position="445"/>
    </location>
</feature>
<accession>A0A1V8M2F8</accession>
<keyword evidence="3" id="KW-0645">Protease</keyword>
<dbReference type="NCBIfam" id="TIGR02037">
    <property type="entry name" value="degP_htrA_DO"/>
    <property type="match status" value="1"/>
</dbReference>
<feature type="binding site" evidence="10">
    <location>
        <position position="125"/>
    </location>
    <ligand>
        <name>substrate</name>
    </ligand>
</feature>
<evidence type="ECO:0000259" key="12">
    <source>
        <dbReference type="PROSITE" id="PS50106"/>
    </source>
</evidence>
<dbReference type="GO" id="GO:0012501">
    <property type="term" value="P:programmed cell death"/>
    <property type="evidence" value="ECO:0007669"/>
    <property type="project" value="TreeGrafter"/>
</dbReference>
<dbReference type="InterPro" id="IPR041489">
    <property type="entry name" value="PDZ_6"/>
</dbReference>
<reference evidence="13 14" key="1">
    <citation type="submission" date="2015-12" db="EMBL/GenBank/DDBJ databases">
        <authorList>
            <person name="Shamseldin A."/>
            <person name="Moawad H."/>
            <person name="Abd El-Rahim W.M."/>
            <person name="Sadowsky M.J."/>
        </authorList>
    </citation>
    <scope>NUCLEOTIDE SEQUENCE [LARGE SCALE GENOMIC DNA]</scope>
    <source>
        <strain evidence="13 14">WF1</strain>
    </source>
</reference>
<dbReference type="PRINTS" id="PR00834">
    <property type="entry name" value="PROTEASES2C"/>
</dbReference>
<dbReference type="FunFam" id="2.40.10.10:FF:000001">
    <property type="entry name" value="Periplasmic serine protease DegS"/>
    <property type="match status" value="1"/>
</dbReference>
<dbReference type="Pfam" id="PF13180">
    <property type="entry name" value="PDZ_2"/>
    <property type="match status" value="1"/>
</dbReference>
<evidence type="ECO:0000256" key="8">
    <source>
        <dbReference type="ARBA" id="ARBA00022825"/>
    </source>
</evidence>
<comment type="similarity">
    <text evidence="2">Belongs to the peptidase S1C family.</text>
</comment>
<evidence type="ECO:0000256" key="10">
    <source>
        <dbReference type="PIRSR" id="PIRSR611782-2"/>
    </source>
</evidence>
<dbReference type="GO" id="GO:0042597">
    <property type="term" value="C:periplasmic space"/>
    <property type="evidence" value="ECO:0007669"/>
    <property type="project" value="UniProtKB-SubCell"/>
</dbReference>
<dbReference type="STRING" id="1420851.AU255_16140"/>
<feature type="region of interest" description="Disordered" evidence="11">
    <location>
        <begin position="1"/>
        <end position="22"/>
    </location>
</feature>
<evidence type="ECO:0000313" key="14">
    <source>
        <dbReference type="Proteomes" id="UP000191980"/>
    </source>
</evidence>
<evidence type="ECO:0000256" key="2">
    <source>
        <dbReference type="ARBA" id="ARBA00010541"/>
    </source>
</evidence>
<feature type="binding site" evidence="10">
    <location>
        <begin position="197"/>
        <end position="199"/>
    </location>
    <ligand>
        <name>substrate</name>
    </ligand>
</feature>
<dbReference type="AlphaFoldDB" id="A0A1V8M2F8"/>
<evidence type="ECO:0000256" key="6">
    <source>
        <dbReference type="ARBA" id="ARBA00022764"/>
    </source>
</evidence>
<dbReference type="Gene3D" id="2.40.10.120">
    <property type="match status" value="1"/>
</dbReference>
<keyword evidence="8" id="KW-0720">Serine protease</keyword>
<feature type="binding site" evidence="10">
    <location>
        <begin position="215"/>
        <end position="219"/>
    </location>
    <ligand>
        <name>substrate</name>
    </ligand>
</feature>
<dbReference type="PANTHER" id="PTHR22939">
    <property type="entry name" value="SERINE PROTEASE FAMILY S1C HTRA-RELATED"/>
    <property type="match status" value="1"/>
</dbReference>
<dbReference type="CDD" id="cd10839">
    <property type="entry name" value="cpPDZ1_DegP-like"/>
    <property type="match status" value="1"/>
</dbReference>
<dbReference type="GO" id="GO:0004252">
    <property type="term" value="F:serine-type endopeptidase activity"/>
    <property type="evidence" value="ECO:0007669"/>
    <property type="project" value="InterPro"/>
</dbReference>
<keyword evidence="7" id="KW-0378">Hydrolase</keyword>
<proteinExistence type="inferred from homology"/>
<keyword evidence="5" id="KW-0677">Repeat</keyword>
<dbReference type="InterPro" id="IPR001940">
    <property type="entry name" value="Peptidase_S1C"/>
</dbReference>
<comment type="caution">
    <text evidence="13">The sequence shown here is derived from an EMBL/GenBank/DDBJ whole genome shotgun (WGS) entry which is preliminary data.</text>
</comment>
<dbReference type="SUPFAM" id="SSF50494">
    <property type="entry name" value="Trypsin-like serine proteases"/>
    <property type="match status" value="1"/>
</dbReference>
<dbReference type="EMBL" id="LPUF01000003">
    <property type="protein sequence ID" value="OQK15735.1"/>
    <property type="molecule type" value="Genomic_DNA"/>
</dbReference>
<feature type="active site" description="Charge relay system" evidence="9">
    <location>
        <position position="125"/>
    </location>
</feature>
<keyword evidence="4" id="KW-0732">Signal</keyword>
<dbReference type="InterPro" id="IPR036034">
    <property type="entry name" value="PDZ_sf"/>
</dbReference>
<dbReference type="InterPro" id="IPR009003">
    <property type="entry name" value="Peptidase_S1_PA"/>
</dbReference>
<protein>
    <recommendedName>
        <fullName evidence="12">PDZ domain-containing protein</fullName>
    </recommendedName>
</protein>